<reference evidence="3" key="2">
    <citation type="submission" date="2020-05" db="UniProtKB">
        <authorList>
            <consortium name="EnsemblMetazoa"/>
        </authorList>
    </citation>
    <scope>IDENTIFICATION</scope>
    <source>
        <strain evidence="3">JHB</strain>
    </source>
</reference>
<feature type="compositionally biased region" description="Low complexity" evidence="1">
    <location>
        <begin position="55"/>
        <end position="71"/>
    </location>
</feature>
<evidence type="ECO:0000313" key="4">
    <source>
        <dbReference type="Proteomes" id="UP000002320"/>
    </source>
</evidence>
<dbReference type="HOGENOM" id="CLU_1148169_0_0_1"/>
<dbReference type="EnsemblMetazoa" id="CPIJ007030-RA">
    <property type="protein sequence ID" value="CPIJ007030-PA"/>
    <property type="gene ID" value="CPIJ007030"/>
</dbReference>
<sequence length="242" mass="25731">MAGGTKAAGTLQGRHPSRKSSPSRSRSCTTGAVHGGRRTSRSTSTHSHTVHAHKGSTVAALSSGATATTSGKRPHSYDPRWAAHKPLTPAHPSNDNEGDTIVARPQHSGPRAARKPHNLPRFPYVRAVHEAPNQHQFSEPNAESGVSAPRHLGVARSWLDGPEQPPRHFPKIKAPEFQKRDVSDGDPIPTNQQIEVLTSQVVLGGNASTNNNIIVFDRAYLAAAFSTVAPPQRGDIPTAAPA</sequence>
<protein>
    <submittedName>
        <fullName evidence="2 3">Uncharacterized protein</fullName>
    </submittedName>
</protein>
<evidence type="ECO:0000313" key="3">
    <source>
        <dbReference type="EnsemblMetazoa" id="CPIJ007030-PA"/>
    </source>
</evidence>
<gene>
    <name evidence="3" type="primary">6038914</name>
    <name evidence="2" type="ORF">CpipJ_CPIJ007030</name>
</gene>
<name>B0WIM5_CULQU</name>
<dbReference type="EMBL" id="DS231951">
    <property type="protein sequence ID" value="EDS28602.1"/>
    <property type="molecule type" value="Genomic_DNA"/>
</dbReference>
<feature type="region of interest" description="Disordered" evidence="1">
    <location>
        <begin position="1"/>
        <end position="117"/>
    </location>
</feature>
<dbReference type="AlphaFoldDB" id="B0WIM5"/>
<reference evidence="2" key="1">
    <citation type="submission" date="2007-03" db="EMBL/GenBank/DDBJ databases">
        <title>Annotation of Culex pipiens quinquefasciatus.</title>
        <authorList>
            <consortium name="The Broad Institute Genome Sequencing Platform"/>
            <person name="Atkinson P.W."/>
            <person name="Hemingway J."/>
            <person name="Christensen B.M."/>
            <person name="Higgs S."/>
            <person name="Kodira C."/>
            <person name="Hannick L."/>
            <person name="Megy K."/>
            <person name="O'Leary S."/>
            <person name="Pearson M."/>
            <person name="Haas B.J."/>
            <person name="Mauceli E."/>
            <person name="Wortman J.R."/>
            <person name="Lee N.H."/>
            <person name="Guigo R."/>
            <person name="Stanke M."/>
            <person name="Alvarado L."/>
            <person name="Amedeo P."/>
            <person name="Antoine C.H."/>
            <person name="Arensburger P."/>
            <person name="Bidwell S.L."/>
            <person name="Crawford M."/>
            <person name="Camaro F."/>
            <person name="Devon K."/>
            <person name="Engels R."/>
            <person name="Hammond M."/>
            <person name="Howarth C."/>
            <person name="Koehrsen M."/>
            <person name="Lawson D."/>
            <person name="Montgomery P."/>
            <person name="Nene V."/>
            <person name="Nusbaum C."/>
            <person name="Puiu D."/>
            <person name="Romero-Severson J."/>
            <person name="Severson D.W."/>
            <person name="Shumway M."/>
            <person name="Sisk P."/>
            <person name="Stolte C."/>
            <person name="Zeng Q."/>
            <person name="Eisenstadt E."/>
            <person name="Fraser-Liggett C."/>
            <person name="Strausberg R."/>
            <person name="Galagan J."/>
            <person name="Birren B."/>
            <person name="Collins F.H."/>
        </authorList>
    </citation>
    <scope>NUCLEOTIDE SEQUENCE [LARGE SCALE GENOMIC DNA]</scope>
    <source>
        <strain evidence="2">JHB</strain>
    </source>
</reference>
<evidence type="ECO:0000256" key="1">
    <source>
        <dbReference type="SAM" id="MobiDB-lite"/>
    </source>
</evidence>
<proteinExistence type="predicted"/>
<dbReference type="KEGG" id="cqu:CpipJ_CPIJ007030"/>
<organism>
    <name type="scientific">Culex quinquefasciatus</name>
    <name type="common">Southern house mosquito</name>
    <name type="synonym">Culex pungens</name>
    <dbReference type="NCBI Taxonomy" id="7176"/>
    <lineage>
        <taxon>Eukaryota</taxon>
        <taxon>Metazoa</taxon>
        <taxon>Ecdysozoa</taxon>
        <taxon>Arthropoda</taxon>
        <taxon>Hexapoda</taxon>
        <taxon>Insecta</taxon>
        <taxon>Pterygota</taxon>
        <taxon>Neoptera</taxon>
        <taxon>Endopterygota</taxon>
        <taxon>Diptera</taxon>
        <taxon>Nematocera</taxon>
        <taxon>Culicoidea</taxon>
        <taxon>Culicidae</taxon>
        <taxon>Culicinae</taxon>
        <taxon>Culicini</taxon>
        <taxon>Culex</taxon>
        <taxon>Culex</taxon>
    </lineage>
</organism>
<dbReference type="VEuPathDB" id="VectorBase:CPIJ007030"/>
<accession>B0WIM5</accession>
<evidence type="ECO:0000313" key="2">
    <source>
        <dbReference type="EMBL" id="EDS28602.1"/>
    </source>
</evidence>
<keyword evidence="4" id="KW-1185">Reference proteome</keyword>
<dbReference type="Proteomes" id="UP000002320">
    <property type="component" value="Unassembled WGS sequence"/>
</dbReference>
<dbReference type="InParanoid" id="B0WIM5"/>